<dbReference type="RefSeq" id="WP_017125019.1">
    <property type="nucleotide sequence ID" value="NZ_JACAOR010000010.1"/>
</dbReference>
<dbReference type="InterPro" id="IPR003991">
    <property type="entry name" value="Pertactin_virulence_factor"/>
</dbReference>
<name>A0A7Y7Y422_9PSED</name>
<proteinExistence type="predicted"/>
<dbReference type="Pfam" id="PF03797">
    <property type="entry name" value="Autotransporter"/>
    <property type="match status" value="1"/>
</dbReference>
<dbReference type="InterPro" id="IPR005546">
    <property type="entry name" value="Autotransporte_beta"/>
</dbReference>
<keyword evidence="1" id="KW-0732">Signal</keyword>
<accession>A0A7Y7Y422</accession>
<sequence length="348" mass="36757">MKTFMIHPTLRTMVNLASTSLLLCSAVELQAAPAGDDPQLWLASNTPSLLPAGQPWALDNSERLPGARFAAIVANNGDPETYTGFHDRALGLNEAGNLDPLFSGAFGDLLIIPGAYANRSGGHTVRAGVFTGQSGPLDQVDGFVMAPRDPRADGLNAAGNNVGAFWSLTGQQGWHVNLTAMNNQGTTYIRSPQGTLQATSSKGQTFSLEGGFPIGLGNNWVIEPQAQLVNQQVSGNVAGLTEASADQSLWSGRIGARLKGAYEVRGLPVEPYLRTNFWHTFGTGNTLSLEQVDKISSSRNASTVELGLGLVARVSPTVSLYVSADYSGTSDDNGLNGIIGNIGVRMRW</sequence>
<dbReference type="SUPFAM" id="SSF103515">
    <property type="entry name" value="Autotransporter"/>
    <property type="match status" value="1"/>
</dbReference>
<dbReference type="Gene3D" id="2.40.128.130">
    <property type="entry name" value="Autotransporter beta-domain"/>
    <property type="match status" value="1"/>
</dbReference>
<dbReference type="SMART" id="SM00869">
    <property type="entry name" value="Autotransporter"/>
    <property type="match status" value="1"/>
</dbReference>
<dbReference type="NCBIfam" id="TIGR01414">
    <property type="entry name" value="autotrans_barl"/>
    <property type="match status" value="1"/>
</dbReference>
<evidence type="ECO:0000313" key="4">
    <source>
        <dbReference type="Proteomes" id="UP000517547"/>
    </source>
</evidence>
<organism evidence="3 4">
    <name type="scientific">Pseudomonas gingeri</name>
    <dbReference type="NCBI Taxonomy" id="117681"/>
    <lineage>
        <taxon>Bacteria</taxon>
        <taxon>Pseudomonadati</taxon>
        <taxon>Pseudomonadota</taxon>
        <taxon>Gammaproteobacteria</taxon>
        <taxon>Pseudomonadales</taxon>
        <taxon>Pseudomonadaceae</taxon>
        <taxon>Pseudomonas</taxon>
    </lineage>
</organism>
<protein>
    <submittedName>
        <fullName evidence="3">Autotransporter outer membrane beta-barrel domain-containing protein</fullName>
    </submittedName>
</protein>
<evidence type="ECO:0000313" key="3">
    <source>
        <dbReference type="EMBL" id="NWC17490.1"/>
    </source>
</evidence>
<dbReference type="PROSITE" id="PS51208">
    <property type="entry name" value="AUTOTRANSPORTER"/>
    <property type="match status" value="1"/>
</dbReference>
<feature type="domain" description="Autotransporter" evidence="2">
    <location>
        <begin position="77"/>
        <end position="348"/>
    </location>
</feature>
<dbReference type="PRINTS" id="PR01484">
    <property type="entry name" value="PRTACTNFAMLY"/>
</dbReference>
<dbReference type="InterPro" id="IPR006315">
    <property type="entry name" value="OM_autotransptr_brl_dom"/>
</dbReference>
<dbReference type="GeneID" id="57662086"/>
<evidence type="ECO:0000259" key="2">
    <source>
        <dbReference type="PROSITE" id="PS51208"/>
    </source>
</evidence>
<dbReference type="EMBL" id="JACAQE010000010">
    <property type="protein sequence ID" value="NWC17490.1"/>
    <property type="molecule type" value="Genomic_DNA"/>
</dbReference>
<dbReference type="GO" id="GO:0019867">
    <property type="term" value="C:outer membrane"/>
    <property type="evidence" value="ECO:0007669"/>
    <property type="project" value="InterPro"/>
</dbReference>
<feature type="signal peptide" evidence="1">
    <location>
        <begin position="1"/>
        <end position="31"/>
    </location>
</feature>
<dbReference type="InterPro" id="IPR036709">
    <property type="entry name" value="Autotransporte_beta_dom_sf"/>
</dbReference>
<evidence type="ECO:0000256" key="1">
    <source>
        <dbReference type="SAM" id="SignalP"/>
    </source>
</evidence>
<dbReference type="AlphaFoldDB" id="A0A7Y7Y422"/>
<dbReference type="Proteomes" id="UP000517547">
    <property type="component" value="Unassembled WGS sequence"/>
</dbReference>
<reference evidence="3 4" key="1">
    <citation type="submission" date="2020-04" db="EMBL/GenBank/DDBJ databases">
        <title>Molecular characterization of pseudomonads from Agaricus bisporus reveal novel blotch 2 pathogens in Western Europe.</title>
        <authorList>
            <person name="Taparia T."/>
            <person name="Krijger M."/>
            <person name="Haynes E."/>
            <person name="Elpinstone J.G."/>
            <person name="Noble R."/>
            <person name="Van Der Wolf J."/>
        </authorList>
    </citation>
    <scope>NUCLEOTIDE SEQUENCE [LARGE SCALE GENOMIC DNA]</scope>
    <source>
        <strain evidence="3 4">IPO3738</strain>
    </source>
</reference>
<comment type="caution">
    <text evidence="3">The sequence shown here is derived from an EMBL/GenBank/DDBJ whole genome shotgun (WGS) entry which is preliminary data.</text>
</comment>
<feature type="chain" id="PRO_5031068619" evidence="1">
    <location>
        <begin position="32"/>
        <end position="348"/>
    </location>
</feature>
<gene>
    <name evidence="3" type="ORF">HX845_27795</name>
</gene>